<gene>
    <name evidence="1" type="ORF">VNO77_23489</name>
</gene>
<organism evidence="1 2">
    <name type="scientific">Canavalia gladiata</name>
    <name type="common">Sword bean</name>
    <name type="synonym">Dolichos gladiatus</name>
    <dbReference type="NCBI Taxonomy" id="3824"/>
    <lineage>
        <taxon>Eukaryota</taxon>
        <taxon>Viridiplantae</taxon>
        <taxon>Streptophyta</taxon>
        <taxon>Embryophyta</taxon>
        <taxon>Tracheophyta</taxon>
        <taxon>Spermatophyta</taxon>
        <taxon>Magnoliopsida</taxon>
        <taxon>eudicotyledons</taxon>
        <taxon>Gunneridae</taxon>
        <taxon>Pentapetalae</taxon>
        <taxon>rosids</taxon>
        <taxon>fabids</taxon>
        <taxon>Fabales</taxon>
        <taxon>Fabaceae</taxon>
        <taxon>Papilionoideae</taxon>
        <taxon>50 kb inversion clade</taxon>
        <taxon>NPAAA clade</taxon>
        <taxon>indigoferoid/millettioid clade</taxon>
        <taxon>Phaseoleae</taxon>
        <taxon>Canavalia</taxon>
    </lineage>
</organism>
<comment type="caution">
    <text evidence="1">The sequence shown here is derived from an EMBL/GenBank/DDBJ whole genome shotgun (WGS) entry which is preliminary data.</text>
</comment>
<reference evidence="1 2" key="1">
    <citation type="submission" date="2024-01" db="EMBL/GenBank/DDBJ databases">
        <title>The genomes of 5 underutilized Papilionoideae crops provide insights into root nodulation and disease resistanc.</title>
        <authorList>
            <person name="Jiang F."/>
        </authorList>
    </citation>
    <scope>NUCLEOTIDE SEQUENCE [LARGE SCALE GENOMIC DNA]</scope>
    <source>
        <strain evidence="1">LVBAO_FW01</strain>
        <tissue evidence="1">Leaves</tissue>
    </source>
</reference>
<protein>
    <submittedName>
        <fullName evidence="1">Uncharacterized protein</fullName>
    </submittedName>
</protein>
<dbReference type="AlphaFoldDB" id="A0AAN9QBJ9"/>
<evidence type="ECO:0000313" key="2">
    <source>
        <dbReference type="Proteomes" id="UP001367508"/>
    </source>
</evidence>
<evidence type="ECO:0000313" key="1">
    <source>
        <dbReference type="EMBL" id="KAK7329331.1"/>
    </source>
</evidence>
<dbReference type="EMBL" id="JAYMYQ010000005">
    <property type="protein sequence ID" value="KAK7329331.1"/>
    <property type="molecule type" value="Genomic_DNA"/>
</dbReference>
<sequence length="166" mass="19089">MVKEDLVQGPVITTLIIVRMALTSWTTIIRSPQLALEDARNSYVNEVTLDRVGKIERQCYNNTSTSASSNLFPHIYLGDPINLLTCATYGNFTNLELYLPQLLAQIEESIESGMDTPRMLEERREMQKKLAKLLEHKDSMLHQKARIQRLQERDHIMTILLTFINA</sequence>
<dbReference type="Proteomes" id="UP001367508">
    <property type="component" value="Unassembled WGS sequence"/>
</dbReference>
<keyword evidence="2" id="KW-1185">Reference proteome</keyword>
<name>A0AAN9QBJ9_CANGL</name>
<accession>A0AAN9QBJ9</accession>
<proteinExistence type="predicted"/>